<dbReference type="InterPro" id="IPR001890">
    <property type="entry name" value="RNA-binding_CRM"/>
</dbReference>
<organism evidence="4">
    <name type="scientific">mine drainage metagenome</name>
    <dbReference type="NCBI Taxonomy" id="410659"/>
    <lineage>
        <taxon>unclassified sequences</taxon>
        <taxon>metagenomes</taxon>
        <taxon>ecological metagenomes</taxon>
    </lineage>
</organism>
<reference evidence="4" key="1">
    <citation type="submission" date="2016-10" db="EMBL/GenBank/DDBJ databases">
        <title>Sequence of Gallionella enrichment culture.</title>
        <authorList>
            <person name="Poehlein A."/>
            <person name="Muehling M."/>
            <person name="Daniel R."/>
        </authorList>
    </citation>
    <scope>NUCLEOTIDE SEQUENCE</scope>
</reference>
<dbReference type="InterPro" id="IPR051925">
    <property type="entry name" value="RNA-binding_domain"/>
</dbReference>
<keyword evidence="1" id="KW-0694">RNA-binding</keyword>
<dbReference type="AlphaFoldDB" id="A0A1J5R3W1"/>
<feature type="domain" description="CRM" evidence="3">
    <location>
        <begin position="2"/>
        <end position="98"/>
    </location>
</feature>
<proteinExistence type="predicted"/>
<name>A0A1J5R3W1_9ZZZZ</name>
<comment type="caution">
    <text evidence="4">The sequence shown here is derived from an EMBL/GenBank/DDBJ whole genome shotgun (WGS) entry which is preliminary data.</text>
</comment>
<dbReference type="Pfam" id="PF01985">
    <property type="entry name" value="CRS1_YhbY"/>
    <property type="match status" value="1"/>
</dbReference>
<evidence type="ECO:0000259" key="3">
    <source>
        <dbReference type="PROSITE" id="PS51295"/>
    </source>
</evidence>
<feature type="compositionally biased region" description="Basic residues" evidence="2">
    <location>
        <begin position="103"/>
        <end position="114"/>
    </location>
</feature>
<gene>
    <name evidence="4" type="ORF">GALL_274100</name>
</gene>
<dbReference type="PROSITE" id="PS51295">
    <property type="entry name" value="CRM"/>
    <property type="match status" value="1"/>
</dbReference>
<dbReference type="GO" id="GO:0003723">
    <property type="term" value="F:RNA binding"/>
    <property type="evidence" value="ECO:0007669"/>
    <property type="project" value="UniProtKB-KW"/>
</dbReference>
<dbReference type="Gene3D" id="3.30.110.60">
    <property type="entry name" value="YhbY-like"/>
    <property type="match status" value="1"/>
</dbReference>
<evidence type="ECO:0000313" key="4">
    <source>
        <dbReference type="EMBL" id="OIQ90680.1"/>
    </source>
</evidence>
<evidence type="ECO:0000256" key="1">
    <source>
        <dbReference type="ARBA" id="ARBA00022884"/>
    </source>
</evidence>
<protein>
    <submittedName>
        <fullName evidence="4">RNA-binding protein</fullName>
    </submittedName>
</protein>
<dbReference type="SMART" id="SM01103">
    <property type="entry name" value="CRS1_YhbY"/>
    <property type="match status" value="1"/>
</dbReference>
<dbReference type="EMBL" id="MLJW01000283">
    <property type="protein sequence ID" value="OIQ90680.1"/>
    <property type="molecule type" value="Genomic_DNA"/>
</dbReference>
<dbReference type="PANTHER" id="PTHR40065:SF3">
    <property type="entry name" value="RNA-BINDING PROTEIN YHBY"/>
    <property type="match status" value="1"/>
</dbReference>
<feature type="compositionally biased region" description="Low complexity" evidence="2">
    <location>
        <begin position="115"/>
        <end position="127"/>
    </location>
</feature>
<dbReference type="InterPro" id="IPR035920">
    <property type="entry name" value="YhbY-like_sf"/>
</dbReference>
<feature type="region of interest" description="Disordered" evidence="2">
    <location>
        <begin position="92"/>
        <end position="134"/>
    </location>
</feature>
<sequence length="134" mass="14422">MITLTATERRALRARAHDLSPVVSISQKGLTESVLKEIDSCLSTHGLIKIRIFDAEREARATLLAEICAALDAAPVQHIGKLLVVWRAQPEAESEVAPSSKPAAKRRAAPRLTKKAAAAKSARAAKATPRRKTP</sequence>
<evidence type="ECO:0000256" key="2">
    <source>
        <dbReference type="SAM" id="MobiDB-lite"/>
    </source>
</evidence>
<dbReference type="SUPFAM" id="SSF75471">
    <property type="entry name" value="YhbY-like"/>
    <property type="match status" value="1"/>
</dbReference>
<accession>A0A1J5R3W1</accession>
<dbReference type="PANTHER" id="PTHR40065">
    <property type="entry name" value="RNA-BINDING PROTEIN YHBY"/>
    <property type="match status" value="1"/>
</dbReference>